<feature type="compositionally biased region" description="Low complexity" evidence="9">
    <location>
        <begin position="876"/>
        <end position="891"/>
    </location>
</feature>
<name>A0A9W8A190_9FUNG</name>
<feature type="compositionally biased region" description="Low complexity" evidence="9">
    <location>
        <begin position="812"/>
        <end position="829"/>
    </location>
</feature>
<dbReference type="SMART" id="SM00562">
    <property type="entry name" value="NDK"/>
    <property type="match status" value="2"/>
</dbReference>
<proteinExistence type="inferred from homology"/>
<feature type="compositionally biased region" description="Basic and acidic residues" evidence="9">
    <location>
        <begin position="1179"/>
        <end position="1195"/>
    </location>
</feature>
<dbReference type="Pfam" id="PF00334">
    <property type="entry name" value="NDK"/>
    <property type="match status" value="2"/>
</dbReference>
<dbReference type="InterPro" id="IPR034907">
    <property type="entry name" value="NDK-like_dom"/>
</dbReference>
<evidence type="ECO:0000313" key="11">
    <source>
        <dbReference type="EMBL" id="KAJ1917825.1"/>
    </source>
</evidence>
<comment type="caution">
    <text evidence="11">The sequence shown here is derived from an EMBL/GenBank/DDBJ whole genome shotgun (WGS) entry which is preliminary data.</text>
</comment>
<dbReference type="GO" id="GO:0006241">
    <property type="term" value="P:CTP biosynthetic process"/>
    <property type="evidence" value="ECO:0007669"/>
    <property type="project" value="InterPro"/>
</dbReference>
<feature type="compositionally biased region" description="Polar residues" evidence="9">
    <location>
        <begin position="1212"/>
        <end position="1222"/>
    </location>
</feature>
<comment type="similarity">
    <text evidence="1 7 8">Belongs to the NDK family.</text>
</comment>
<feature type="region of interest" description="Disordered" evidence="9">
    <location>
        <begin position="747"/>
        <end position="1247"/>
    </location>
</feature>
<evidence type="ECO:0000256" key="9">
    <source>
        <dbReference type="SAM" id="MobiDB-lite"/>
    </source>
</evidence>
<evidence type="ECO:0000256" key="6">
    <source>
        <dbReference type="ARBA" id="ARBA00022840"/>
    </source>
</evidence>
<feature type="compositionally biased region" description="Low complexity" evidence="9">
    <location>
        <begin position="1160"/>
        <end position="1178"/>
    </location>
</feature>
<dbReference type="GO" id="GO:0004550">
    <property type="term" value="F:nucleoside diphosphate kinase activity"/>
    <property type="evidence" value="ECO:0007669"/>
    <property type="project" value="InterPro"/>
</dbReference>
<feature type="compositionally biased region" description="Low complexity" evidence="9">
    <location>
        <begin position="579"/>
        <end position="590"/>
    </location>
</feature>
<keyword evidence="12" id="KW-1185">Reference proteome</keyword>
<gene>
    <name evidence="11" type="ORF">IWQ60_007672</name>
</gene>
<evidence type="ECO:0000256" key="2">
    <source>
        <dbReference type="ARBA" id="ARBA00017632"/>
    </source>
</evidence>
<feature type="compositionally biased region" description="Low complexity" evidence="9">
    <location>
        <begin position="1034"/>
        <end position="1059"/>
    </location>
</feature>
<dbReference type="PROSITE" id="PS51374">
    <property type="entry name" value="NDPK_LIKE"/>
    <property type="match status" value="2"/>
</dbReference>
<dbReference type="OrthoDB" id="2162449at2759"/>
<dbReference type="Proteomes" id="UP001150569">
    <property type="component" value="Unassembled WGS sequence"/>
</dbReference>
<keyword evidence="5" id="KW-0418">Kinase</keyword>
<comment type="caution">
    <text evidence="7">Lacks conserved residue(s) required for the propagation of feature annotation.</text>
</comment>
<feature type="compositionally biased region" description="Polar residues" evidence="9">
    <location>
        <begin position="473"/>
        <end position="482"/>
    </location>
</feature>
<feature type="compositionally biased region" description="Low complexity" evidence="9">
    <location>
        <begin position="1103"/>
        <end position="1143"/>
    </location>
</feature>
<dbReference type="InterPro" id="IPR036850">
    <property type="entry name" value="NDK-like_dom_sf"/>
</dbReference>
<feature type="compositionally biased region" description="Low complexity" evidence="9">
    <location>
        <begin position="421"/>
        <end position="434"/>
    </location>
</feature>
<sequence length="1247" mass="129150">MSVETVRYSLARFINNSSIPDNRTLALIKPDGLLPRRFVDIKSLLAMEQFEIMRQKRIWLTLEQAAVVLADQAGQPDYDDQMAYLTCAPCLALELQKDDAVRSWLQLMGPADPAEAKAQAPDSLRAHFGTDSVRNAVHGPPDVTAATQQIQLIFSPDVVELEALSANDYSPRAMDSDPAERTLVFIKPDAMAAGHKAAIVAQIEARGFRITHSLEKHMSREEAAAFYILYKGQIYYDLYVDFMSSGPVSIMVLEGENVIAGWREMMGPANPLKAKRSAPMSIRARFGTITTRNAVHGSNSEGSVARGIEFFFEKPFVPTPATAEDSNGQEVAEPEISETALAADAQDFGHPVEPKAGDETIANPTADSEEFIYPGETPAEPLTPVEAAAGAAVDPEAEADEFVYPTKASATESVTEFTSDPAPELPVEVEAVPETSPSTEERSVSEVAAADSDDHVAPAVNASIAEGGPEIPSSPTVVAESTETNHRESISELAEDVPQGTAADVTHSVSDESTAESVSDGLITELDKPAVAPQTDGIPQESSSAASETDEIEIASGEATGSAMADQPEPTAPECTKPVAANTAVTASATDSETSEPSGADIQAEPADPVAPATAADVAQDIAPDTPQVASPVVVENGSSDTDSEPAAQSEILDDSDAHPEANDTEVPTFEPEIETVDVAPTQGGDKGGMVKEMPLVDTGNVEEAIDGDTLSTHSHGPTSAQETMDEVTSPALKDLAPLIPVHHAEESIVAQAASEAEPRVESASDEASTAEEQSDQEATANTNSTLTDPVVEPIVDAILSPTKAKQEIAESTLTSSTKSTPVSTPTKTAPGPKLVATKTTAGVKTSTAKPAAVRTTATTKPSGVRPATRPIPSTGTSRSPAGAARSTPAAAERKPDSGATTSRAPVTASARPTATRATAVRSAPTTGAARTTPTASSPSASRATTRPPVPSAARSPAAARREAMMTSKSPTASRTAGAAMTKPRPSITPGASAATSRRSTLEPGVIRKSVSTTSSTSSTSDPAAARATRRTSVRPTSSVVATRPTATPAAAPVTRKPALPTAAVRKPAVPTATVKTEPKRPMTTRPTPGAKPIEPSAPRVRTTNGTTTATKPAIPRAAGTLPRTRPTTTTTGTATTGRSSATVPAARKPGLPAAAKQRPALATGTAKATKKAPIALTEVDKATGEQVTEKKPVDAEVPLTNGDVAPAETAEPSTTIAQEVANTLEPPVVDIGRAEPTDAEPTATRD</sequence>
<dbReference type="AlphaFoldDB" id="A0A9W8A190"/>
<dbReference type="SUPFAM" id="SSF54919">
    <property type="entry name" value="Nucleoside diphosphate kinase, NDK"/>
    <property type="match status" value="2"/>
</dbReference>
<keyword evidence="4" id="KW-0547">Nucleotide-binding</keyword>
<dbReference type="GO" id="GO:0006228">
    <property type="term" value="P:UTP biosynthetic process"/>
    <property type="evidence" value="ECO:0007669"/>
    <property type="project" value="InterPro"/>
</dbReference>
<feature type="compositionally biased region" description="Polar residues" evidence="9">
    <location>
        <begin position="507"/>
        <end position="517"/>
    </location>
</feature>
<dbReference type="GO" id="GO:0005524">
    <property type="term" value="F:ATP binding"/>
    <property type="evidence" value="ECO:0007669"/>
    <property type="project" value="UniProtKB-KW"/>
</dbReference>
<evidence type="ECO:0000259" key="10">
    <source>
        <dbReference type="SMART" id="SM00562"/>
    </source>
</evidence>
<dbReference type="PRINTS" id="PR01243">
    <property type="entry name" value="NUCDPKINASE"/>
</dbReference>
<feature type="compositionally biased region" description="Low complexity" evidence="9">
    <location>
        <begin position="904"/>
        <end position="959"/>
    </location>
</feature>
<keyword evidence="3" id="KW-0808">Transferase</keyword>
<dbReference type="EMBL" id="JANBPT010000526">
    <property type="protein sequence ID" value="KAJ1917825.1"/>
    <property type="molecule type" value="Genomic_DNA"/>
</dbReference>
<feature type="domain" description="Nucleoside diphosphate kinase-like" evidence="10">
    <location>
        <begin position="21"/>
        <end position="160"/>
    </location>
</feature>
<feature type="compositionally biased region" description="Polar residues" evidence="9">
    <location>
        <begin position="838"/>
        <end position="849"/>
    </location>
</feature>
<feature type="compositionally biased region" description="Low complexity" evidence="9">
    <location>
        <begin position="604"/>
        <end position="624"/>
    </location>
</feature>
<evidence type="ECO:0000256" key="3">
    <source>
        <dbReference type="ARBA" id="ARBA00022679"/>
    </source>
</evidence>
<dbReference type="InterPro" id="IPR001564">
    <property type="entry name" value="Nucleoside_diP_kinase"/>
</dbReference>
<protein>
    <recommendedName>
        <fullName evidence="2">Nucleoside diphosphate kinase</fullName>
    </recommendedName>
</protein>
<evidence type="ECO:0000256" key="8">
    <source>
        <dbReference type="RuleBase" id="RU004011"/>
    </source>
</evidence>
<dbReference type="Gene3D" id="3.30.70.141">
    <property type="entry name" value="Nucleoside diphosphate kinase-like domain"/>
    <property type="match status" value="2"/>
</dbReference>
<feature type="compositionally biased region" description="Polar residues" evidence="9">
    <location>
        <begin position="777"/>
        <end position="788"/>
    </location>
</feature>
<dbReference type="GO" id="GO:0006183">
    <property type="term" value="P:GTP biosynthetic process"/>
    <property type="evidence" value="ECO:0007669"/>
    <property type="project" value="InterPro"/>
</dbReference>
<feature type="region of interest" description="Disordered" evidence="9">
    <location>
        <begin position="410"/>
        <end position="730"/>
    </location>
</feature>
<evidence type="ECO:0000256" key="4">
    <source>
        <dbReference type="ARBA" id="ARBA00022741"/>
    </source>
</evidence>
<evidence type="ECO:0000256" key="5">
    <source>
        <dbReference type="ARBA" id="ARBA00022777"/>
    </source>
</evidence>
<evidence type="ECO:0000256" key="7">
    <source>
        <dbReference type="PROSITE-ProRule" id="PRU00706"/>
    </source>
</evidence>
<feature type="compositionally biased region" description="Low complexity" evidence="9">
    <location>
        <begin position="1010"/>
        <end position="1027"/>
    </location>
</feature>
<reference evidence="11" key="1">
    <citation type="submission" date="2022-07" db="EMBL/GenBank/DDBJ databases">
        <title>Phylogenomic reconstructions and comparative analyses of Kickxellomycotina fungi.</title>
        <authorList>
            <person name="Reynolds N.K."/>
            <person name="Stajich J.E."/>
            <person name="Barry K."/>
            <person name="Grigoriev I.V."/>
            <person name="Crous P."/>
            <person name="Smith M.E."/>
        </authorList>
    </citation>
    <scope>NUCLEOTIDE SEQUENCE</scope>
    <source>
        <strain evidence="11">RSA 861</strain>
    </source>
</reference>
<keyword evidence="6" id="KW-0067">ATP-binding</keyword>
<dbReference type="PANTHER" id="PTHR46161">
    <property type="entry name" value="NUCLEOSIDE DIPHOSPHATE KINASE"/>
    <property type="match status" value="1"/>
</dbReference>
<organism evidence="11 12">
    <name type="scientific">Tieghemiomyces parasiticus</name>
    <dbReference type="NCBI Taxonomy" id="78921"/>
    <lineage>
        <taxon>Eukaryota</taxon>
        <taxon>Fungi</taxon>
        <taxon>Fungi incertae sedis</taxon>
        <taxon>Zoopagomycota</taxon>
        <taxon>Kickxellomycotina</taxon>
        <taxon>Dimargaritomycetes</taxon>
        <taxon>Dimargaritales</taxon>
        <taxon>Dimargaritaceae</taxon>
        <taxon>Tieghemiomyces</taxon>
    </lineage>
</organism>
<accession>A0A9W8A190</accession>
<evidence type="ECO:0000313" key="12">
    <source>
        <dbReference type="Proteomes" id="UP001150569"/>
    </source>
</evidence>
<evidence type="ECO:0000256" key="1">
    <source>
        <dbReference type="ARBA" id="ARBA00008142"/>
    </source>
</evidence>
<dbReference type="PANTHER" id="PTHR46161:SF3">
    <property type="entry name" value="NUCLEOSIDE DIPHOSPHATE KINASE DDB_G0292928-RELATED"/>
    <property type="match status" value="1"/>
</dbReference>
<feature type="compositionally biased region" description="Polar residues" evidence="9">
    <location>
        <begin position="710"/>
        <end position="723"/>
    </location>
</feature>
<feature type="domain" description="Nucleoside diphosphate kinase-like" evidence="10">
    <location>
        <begin position="179"/>
        <end position="318"/>
    </location>
</feature>